<reference evidence="3" key="2">
    <citation type="submission" date="2017-12" db="EMBL/GenBank/DDBJ databases">
        <title>Genome sequence of the Bar-tailed Godwit (Limosa lapponica baueri).</title>
        <authorList>
            <person name="Lima N.C.B."/>
            <person name="Parody-Merino A.M."/>
            <person name="Battley P.F."/>
            <person name="Fidler A.E."/>
            <person name="Prosdocimi F."/>
        </authorList>
    </citation>
    <scope>NUCLEOTIDE SEQUENCE [LARGE SCALE GENOMIC DNA]</scope>
</reference>
<organism evidence="2 3">
    <name type="scientific">Limosa lapponica baueri</name>
    <dbReference type="NCBI Taxonomy" id="1758121"/>
    <lineage>
        <taxon>Eukaryota</taxon>
        <taxon>Metazoa</taxon>
        <taxon>Chordata</taxon>
        <taxon>Craniata</taxon>
        <taxon>Vertebrata</taxon>
        <taxon>Euteleostomi</taxon>
        <taxon>Archelosauria</taxon>
        <taxon>Archosauria</taxon>
        <taxon>Dinosauria</taxon>
        <taxon>Saurischia</taxon>
        <taxon>Theropoda</taxon>
        <taxon>Coelurosauria</taxon>
        <taxon>Aves</taxon>
        <taxon>Neognathae</taxon>
        <taxon>Neoaves</taxon>
        <taxon>Charadriiformes</taxon>
        <taxon>Scolopacidae</taxon>
        <taxon>Limosa</taxon>
    </lineage>
</organism>
<dbReference type="AlphaFoldDB" id="A0A2I0TR55"/>
<keyword evidence="1" id="KW-1133">Transmembrane helix</keyword>
<feature type="transmembrane region" description="Helical" evidence="1">
    <location>
        <begin position="93"/>
        <end position="113"/>
    </location>
</feature>
<evidence type="ECO:0000313" key="2">
    <source>
        <dbReference type="EMBL" id="PKU36280.1"/>
    </source>
</evidence>
<dbReference type="Proteomes" id="UP000233556">
    <property type="component" value="Unassembled WGS sequence"/>
</dbReference>
<accession>A0A2I0TR55</accession>
<reference evidence="3" key="1">
    <citation type="submission" date="2017-11" db="EMBL/GenBank/DDBJ databases">
        <authorList>
            <person name="Lima N.C."/>
            <person name="Parody-Merino A.M."/>
            <person name="Battley P.F."/>
            <person name="Fidler A.E."/>
            <person name="Prosdocimi F."/>
        </authorList>
    </citation>
    <scope>NUCLEOTIDE SEQUENCE [LARGE SCALE GENOMIC DNA]</scope>
</reference>
<proteinExistence type="predicted"/>
<evidence type="ECO:0000313" key="3">
    <source>
        <dbReference type="Proteomes" id="UP000233556"/>
    </source>
</evidence>
<keyword evidence="3" id="KW-1185">Reference proteome</keyword>
<keyword evidence="1" id="KW-0472">Membrane</keyword>
<evidence type="ECO:0000256" key="1">
    <source>
        <dbReference type="SAM" id="Phobius"/>
    </source>
</evidence>
<sequence length="131" mass="15053">MCSVDLEAGEDYSFVFTCYLSSSSMNSLKPPGRVFKLLLRITPKSSADQKKCSEGHLPKWSKFCKDLFIVNISMHSFLKCVKLYLFLPSFLPSFFLSLSLSFSFFLPFSLSFFRSFFLKIRSQQTMGNAFL</sequence>
<name>A0A2I0TR55_LIMLA</name>
<protein>
    <submittedName>
        <fullName evidence="2">Uncharacterized protein</fullName>
    </submittedName>
</protein>
<dbReference type="EMBL" id="KZ507747">
    <property type="protein sequence ID" value="PKU36280.1"/>
    <property type="molecule type" value="Genomic_DNA"/>
</dbReference>
<keyword evidence="1" id="KW-0812">Transmembrane</keyword>
<gene>
    <name evidence="2" type="ORF">llap_13414</name>
</gene>